<gene>
    <name evidence="11" type="ORF">G4V63_27630</name>
</gene>
<feature type="transmembrane region" description="Helical" evidence="9">
    <location>
        <begin position="29"/>
        <end position="49"/>
    </location>
</feature>
<evidence type="ECO:0000256" key="9">
    <source>
        <dbReference type="SAM" id="Phobius"/>
    </source>
</evidence>
<evidence type="ECO:0000256" key="7">
    <source>
        <dbReference type="ARBA" id="ARBA00023136"/>
    </source>
</evidence>
<protein>
    <submittedName>
        <fullName evidence="11">Glycosyltransferase family 39 protein</fullName>
    </submittedName>
</protein>
<feature type="transmembrane region" description="Helical" evidence="9">
    <location>
        <begin position="94"/>
        <end position="111"/>
    </location>
</feature>
<dbReference type="GO" id="GO:0005886">
    <property type="term" value="C:plasma membrane"/>
    <property type="evidence" value="ECO:0007669"/>
    <property type="project" value="UniProtKB-SubCell"/>
</dbReference>
<evidence type="ECO:0000313" key="12">
    <source>
        <dbReference type="Proteomes" id="UP000480266"/>
    </source>
</evidence>
<dbReference type="InterPro" id="IPR050297">
    <property type="entry name" value="LipidA_mod_glycosyltrf_83"/>
</dbReference>
<reference evidence="11" key="1">
    <citation type="submission" date="2020-02" db="EMBL/GenBank/DDBJ databases">
        <title>Draft genome sequence of Candidatus Afipia apatlaquensis IBT-C3, a potential strain for decolorization of textile dyes.</title>
        <authorList>
            <person name="Sanchez-Reyes A."/>
            <person name="Breton-Deval L."/>
            <person name="Mangelson H."/>
            <person name="Sanchez-Flores A."/>
        </authorList>
    </citation>
    <scope>NUCLEOTIDE SEQUENCE [LARGE SCALE GENOMIC DNA]</scope>
    <source>
        <strain evidence="11">IBT-C3</strain>
    </source>
</reference>
<dbReference type="PANTHER" id="PTHR33908:SF9">
    <property type="entry name" value="BLL5595 PROTEIN"/>
    <property type="match status" value="1"/>
</dbReference>
<sequence>MAVRSDADPARWRRRFIVWLDGIEKGWGVPLLLACFVAVWTTYLAIAYWGSGLHPDVLETWTLGRWLEWGYPKHPPLMGWIARGWTSLFPLTDWSLQLMAMVNAAVALWVIDRIAARFVAGEKRVVIQLLLMLLPVYQFHAQRFNANSVLLAIWPIATYCFLRSFEERSLRWAAATGVSTALAMLGKYYSVFLIASLALAALLHPARRRYFLSPVPWVSAAAGLATLSPHLHWLATTGAEPFNHALAHARASFLIAITEVYFFLTGLAAALASSAVAWLFIAGYRLKRLPEQFRNMDSGLWLLVLVSCGTIALPVVTSLAIGTDLPSLWALQGLFLFVLPVVCCTDYAISRFHTVNLAVLAGSIALIATVVAAPVHALYRNANGYEEGRNLYRPAALELTRRWRAMTGTPLQAVSGDDALAFATAFYSPDHPYYVRPFAYQHSWKIPRKTILERGWAALCFADQLECVAWLRDTAQHVEDSVQPSFEVQAELLGRPGVKRTIIALLVPPQAEPVPAPSNSSENFSAIRRSAK</sequence>
<keyword evidence="7 9" id="KW-0472">Membrane</keyword>
<dbReference type="EMBL" id="JAAMRR010001406">
    <property type="protein sequence ID" value="NGX98839.1"/>
    <property type="molecule type" value="Genomic_DNA"/>
</dbReference>
<keyword evidence="4" id="KW-0808">Transferase</keyword>
<dbReference type="Pfam" id="PF13231">
    <property type="entry name" value="PMT_2"/>
    <property type="match status" value="1"/>
</dbReference>
<feature type="transmembrane region" description="Helical" evidence="9">
    <location>
        <begin position="186"/>
        <end position="206"/>
    </location>
</feature>
<evidence type="ECO:0000256" key="1">
    <source>
        <dbReference type="ARBA" id="ARBA00004651"/>
    </source>
</evidence>
<feature type="transmembrane region" description="Helical" evidence="9">
    <location>
        <begin position="260"/>
        <end position="280"/>
    </location>
</feature>
<dbReference type="GO" id="GO:0009103">
    <property type="term" value="P:lipopolysaccharide biosynthetic process"/>
    <property type="evidence" value="ECO:0007669"/>
    <property type="project" value="UniProtKB-ARBA"/>
</dbReference>
<dbReference type="AlphaFoldDB" id="A0A7C9RJG4"/>
<evidence type="ECO:0000256" key="6">
    <source>
        <dbReference type="ARBA" id="ARBA00022989"/>
    </source>
</evidence>
<feature type="transmembrane region" description="Helical" evidence="9">
    <location>
        <begin position="328"/>
        <end position="349"/>
    </location>
</feature>
<keyword evidence="5 9" id="KW-0812">Transmembrane</keyword>
<dbReference type="InterPro" id="IPR038731">
    <property type="entry name" value="RgtA/B/C-like"/>
</dbReference>
<evidence type="ECO:0000256" key="4">
    <source>
        <dbReference type="ARBA" id="ARBA00022679"/>
    </source>
</evidence>
<keyword evidence="3" id="KW-0328">Glycosyltransferase</keyword>
<name>A0A7C9RJG4_9BRAD</name>
<comment type="caution">
    <text evidence="11">The sequence shown here is derived from an EMBL/GenBank/DDBJ whole genome shotgun (WGS) entry which is preliminary data.</text>
</comment>
<keyword evidence="6 9" id="KW-1133">Transmembrane helix</keyword>
<feature type="transmembrane region" description="Helical" evidence="9">
    <location>
        <begin position="146"/>
        <end position="165"/>
    </location>
</feature>
<proteinExistence type="predicted"/>
<dbReference type="GO" id="GO:0016763">
    <property type="term" value="F:pentosyltransferase activity"/>
    <property type="evidence" value="ECO:0007669"/>
    <property type="project" value="TreeGrafter"/>
</dbReference>
<keyword evidence="12" id="KW-1185">Reference proteome</keyword>
<feature type="transmembrane region" description="Helical" evidence="9">
    <location>
        <begin position="356"/>
        <end position="379"/>
    </location>
</feature>
<organism evidence="11 12">
    <name type="scientific">Candidatus Afipia apatlaquensis</name>
    <dbReference type="NCBI Taxonomy" id="2712852"/>
    <lineage>
        <taxon>Bacteria</taxon>
        <taxon>Pseudomonadati</taxon>
        <taxon>Pseudomonadota</taxon>
        <taxon>Alphaproteobacteria</taxon>
        <taxon>Hyphomicrobiales</taxon>
        <taxon>Nitrobacteraceae</taxon>
        <taxon>Afipia</taxon>
    </lineage>
</organism>
<feature type="region of interest" description="Disordered" evidence="8">
    <location>
        <begin position="512"/>
        <end position="532"/>
    </location>
</feature>
<feature type="transmembrane region" description="Helical" evidence="9">
    <location>
        <begin position="300"/>
        <end position="322"/>
    </location>
</feature>
<keyword evidence="2" id="KW-1003">Cell membrane</keyword>
<feature type="domain" description="Glycosyltransferase RgtA/B/C/D-like" evidence="10">
    <location>
        <begin position="73"/>
        <end position="233"/>
    </location>
</feature>
<evidence type="ECO:0000313" key="11">
    <source>
        <dbReference type="EMBL" id="NGX98839.1"/>
    </source>
</evidence>
<evidence type="ECO:0000256" key="8">
    <source>
        <dbReference type="SAM" id="MobiDB-lite"/>
    </source>
</evidence>
<comment type="subcellular location">
    <subcellularLocation>
        <location evidence="1">Cell membrane</location>
        <topology evidence="1">Multi-pass membrane protein</topology>
    </subcellularLocation>
</comment>
<dbReference type="PANTHER" id="PTHR33908">
    <property type="entry name" value="MANNOSYLTRANSFERASE YKCB-RELATED"/>
    <property type="match status" value="1"/>
</dbReference>
<evidence type="ECO:0000256" key="2">
    <source>
        <dbReference type="ARBA" id="ARBA00022475"/>
    </source>
</evidence>
<accession>A0A7C9RJG4</accession>
<evidence type="ECO:0000259" key="10">
    <source>
        <dbReference type="Pfam" id="PF13231"/>
    </source>
</evidence>
<dbReference type="Proteomes" id="UP000480266">
    <property type="component" value="Unassembled WGS sequence"/>
</dbReference>
<evidence type="ECO:0000256" key="3">
    <source>
        <dbReference type="ARBA" id="ARBA00022676"/>
    </source>
</evidence>
<evidence type="ECO:0000256" key="5">
    <source>
        <dbReference type="ARBA" id="ARBA00022692"/>
    </source>
</evidence>